<name>A7EJ02_SCLS1</name>
<dbReference type="Proteomes" id="UP000001312">
    <property type="component" value="Unassembled WGS sequence"/>
</dbReference>
<reference evidence="2" key="1">
    <citation type="journal article" date="2011" name="PLoS Genet.">
        <title>Genomic analysis of the necrotrophic fungal pathogens Sclerotinia sclerotiorum and Botrytis cinerea.</title>
        <authorList>
            <person name="Amselem J."/>
            <person name="Cuomo C.A."/>
            <person name="van Kan J.A."/>
            <person name="Viaud M."/>
            <person name="Benito E.P."/>
            <person name="Couloux A."/>
            <person name="Coutinho P.M."/>
            <person name="de Vries R.P."/>
            <person name="Dyer P.S."/>
            <person name="Fillinger S."/>
            <person name="Fournier E."/>
            <person name="Gout L."/>
            <person name="Hahn M."/>
            <person name="Kohn L."/>
            <person name="Lapalu N."/>
            <person name="Plummer K.M."/>
            <person name="Pradier J.M."/>
            <person name="Quevillon E."/>
            <person name="Sharon A."/>
            <person name="Simon A."/>
            <person name="ten Have A."/>
            <person name="Tudzynski B."/>
            <person name="Tudzynski P."/>
            <person name="Wincker P."/>
            <person name="Andrew M."/>
            <person name="Anthouard V."/>
            <person name="Beever R.E."/>
            <person name="Beffa R."/>
            <person name="Benoit I."/>
            <person name="Bouzid O."/>
            <person name="Brault B."/>
            <person name="Chen Z."/>
            <person name="Choquer M."/>
            <person name="Collemare J."/>
            <person name="Cotton P."/>
            <person name="Danchin E.G."/>
            <person name="Da Silva C."/>
            <person name="Gautier A."/>
            <person name="Giraud C."/>
            <person name="Giraud T."/>
            <person name="Gonzalez C."/>
            <person name="Grossetete S."/>
            <person name="Guldener U."/>
            <person name="Henrissat B."/>
            <person name="Howlett B.J."/>
            <person name="Kodira C."/>
            <person name="Kretschmer M."/>
            <person name="Lappartient A."/>
            <person name="Leroch M."/>
            <person name="Levis C."/>
            <person name="Mauceli E."/>
            <person name="Neuveglise C."/>
            <person name="Oeser B."/>
            <person name="Pearson M."/>
            <person name="Poulain J."/>
            <person name="Poussereau N."/>
            <person name="Quesneville H."/>
            <person name="Rascle C."/>
            <person name="Schumacher J."/>
            <person name="Segurens B."/>
            <person name="Sexton A."/>
            <person name="Silva E."/>
            <person name="Sirven C."/>
            <person name="Soanes D.M."/>
            <person name="Talbot N.J."/>
            <person name="Templeton M."/>
            <person name="Yandava C."/>
            <person name="Yarden O."/>
            <person name="Zeng Q."/>
            <person name="Rollins J.A."/>
            <person name="Lebrun M.H."/>
            <person name="Dickman M."/>
        </authorList>
    </citation>
    <scope>NUCLEOTIDE SEQUENCE [LARGE SCALE GENOMIC DNA]</scope>
    <source>
        <strain evidence="2">ATCC 18683 / 1980 / Ss-1</strain>
    </source>
</reference>
<dbReference type="InParanoid" id="A7EJ02"/>
<dbReference type="HOGENOM" id="CLU_2428392_0_0_1"/>
<organism evidence="1 2">
    <name type="scientific">Sclerotinia sclerotiorum (strain ATCC 18683 / 1980 / Ss-1)</name>
    <name type="common">White mold</name>
    <name type="synonym">Whetzelinia sclerotiorum</name>
    <dbReference type="NCBI Taxonomy" id="665079"/>
    <lineage>
        <taxon>Eukaryota</taxon>
        <taxon>Fungi</taxon>
        <taxon>Dikarya</taxon>
        <taxon>Ascomycota</taxon>
        <taxon>Pezizomycotina</taxon>
        <taxon>Leotiomycetes</taxon>
        <taxon>Helotiales</taxon>
        <taxon>Sclerotiniaceae</taxon>
        <taxon>Sclerotinia</taxon>
    </lineage>
</organism>
<keyword evidence="2" id="KW-1185">Reference proteome</keyword>
<gene>
    <name evidence="1" type="ORF">SS1G_05295</name>
</gene>
<evidence type="ECO:0000313" key="1">
    <source>
        <dbReference type="EMBL" id="EDO02818.1"/>
    </source>
</evidence>
<protein>
    <submittedName>
        <fullName evidence="1">Uncharacterized protein</fullName>
    </submittedName>
</protein>
<dbReference type="KEGG" id="ssl:SS1G_05295"/>
<dbReference type="GeneID" id="5490031"/>
<proteinExistence type="predicted"/>
<sequence length="91" mass="10171">MVARGSALNIGMPLISSSFRNRDSEVPLPFGKGGDNTTATNNRPLHISILKHTFFQWGIDLASNLKVMQYRLQHIVVEIPNTTYTMLENAI</sequence>
<dbReference type="AlphaFoldDB" id="A7EJ02"/>
<dbReference type="EMBL" id="CH476626">
    <property type="protein sequence ID" value="EDO02818.1"/>
    <property type="molecule type" value="Genomic_DNA"/>
</dbReference>
<evidence type="ECO:0000313" key="2">
    <source>
        <dbReference type="Proteomes" id="UP000001312"/>
    </source>
</evidence>
<dbReference type="RefSeq" id="XP_001593867.1">
    <property type="nucleotide sequence ID" value="XM_001593817.1"/>
</dbReference>
<accession>A7EJ02</accession>